<reference evidence="2 3" key="1">
    <citation type="submission" date="2018-05" db="EMBL/GenBank/DDBJ databases">
        <title>Genomic Encyclopedia of Type Strains, Phase IV (KMG-IV): sequencing the most valuable type-strain genomes for metagenomic binning, comparative biology and taxonomic classification.</title>
        <authorList>
            <person name="Goeker M."/>
        </authorList>
    </citation>
    <scope>NUCLEOTIDE SEQUENCE [LARGE SCALE GENOMIC DNA]</scope>
    <source>
        <strain evidence="2 3">DSM 103371</strain>
    </source>
</reference>
<dbReference type="Proteomes" id="UP000245390">
    <property type="component" value="Unassembled WGS sequence"/>
</dbReference>
<feature type="transmembrane region" description="Helical" evidence="1">
    <location>
        <begin position="225"/>
        <end position="244"/>
    </location>
</feature>
<keyword evidence="1" id="KW-0472">Membrane</keyword>
<dbReference type="RefSeq" id="WP_109757872.1">
    <property type="nucleotide sequence ID" value="NZ_CP034588.1"/>
</dbReference>
<evidence type="ECO:0000256" key="1">
    <source>
        <dbReference type="SAM" id="Phobius"/>
    </source>
</evidence>
<evidence type="ECO:0008006" key="4">
    <source>
        <dbReference type="Google" id="ProtNLM"/>
    </source>
</evidence>
<dbReference type="EMBL" id="QGGV01000001">
    <property type="protein sequence ID" value="PWK59043.1"/>
    <property type="molecule type" value="Genomic_DNA"/>
</dbReference>
<gene>
    <name evidence="2" type="ORF">C8D95_101865</name>
</gene>
<dbReference type="KEGG" id="salo:EF888_05760"/>
<accession>A0A316GEP3</accession>
<feature type="transmembrane region" description="Helical" evidence="1">
    <location>
        <begin position="7"/>
        <end position="26"/>
    </location>
</feature>
<feature type="transmembrane region" description="Helical" evidence="1">
    <location>
        <begin position="121"/>
        <end position="143"/>
    </location>
</feature>
<evidence type="ECO:0000313" key="3">
    <source>
        <dbReference type="Proteomes" id="UP000245390"/>
    </source>
</evidence>
<dbReference type="AlphaFoldDB" id="A0A316GEP3"/>
<feature type="transmembrane region" description="Helical" evidence="1">
    <location>
        <begin position="256"/>
        <end position="277"/>
    </location>
</feature>
<keyword evidence="1" id="KW-0812">Transmembrane</keyword>
<protein>
    <recommendedName>
        <fullName evidence="4">Lysylphosphatidylglycerol synthase-like protein</fullName>
    </recommendedName>
</protein>
<feature type="transmembrane region" description="Helical" evidence="1">
    <location>
        <begin position="198"/>
        <end position="219"/>
    </location>
</feature>
<feature type="transmembrane region" description="Helical" evidence="1">
    <location>
        <begin position="158"/>
        <end position="178"/>
    </location>
</feature>
<organism evidence="2 3">
    <name type="scientific">Silicimonas algicola</name>
    <dbReference type="NCBI Taxonomy" id="1826607"/>
    <lineage>
        <taxon>Bacteria</taxon>
        <taxon>Pseudomonadati</taxon>
        <taxon>Pseudomonadota</taxon>
        <taxon>Alphaproteobacteria</taxon>
        <taxon>Rhodobacterales</taxon>
        <taxon>Paracoccaceae</taxon>
    </lineage>
</organism>
<keyword evidence="3" id="KW-1185">Reference proteome</keyword>
<keyword evidence="1" id="KW-1133">Transmembrane helix</keyword>
<comment type="caution">
    <text evidence="2">The sequence shown here is derived from an EMBL/GenBank/DDBJ whole genome shotgun (WGS) entry which is preliminary data.</text>
</comment>
<evidence type="ECO:0000313" key="2">
    <source>
        <dbReference type="EMBL" id="PWK59043.1"/>
    </source>
</evidence>
<name>A0A316GEP3_9RHOB</name>
<proteinExistence type="predicted"/>
<sequence length="300" mass="30711">MAHKLRYLGTALALAFIGYVMWGGIGDLPEVDLRSTSALSKIALALLAYALSQVIGALAWRWILSVWSVSLAPGRAESQHLVSQIGKYVPGNVGQFVGRFALARQDGVPLPVIGLATLFEIGLLIGTGALLVVGFATCLPGYADALLSSTTIPDFGEAVWIVPGLAACAAIVSGGVLFREMRRQHLPAARPARFAVPVLLYAAGFTVLGISLSLVSAVVAPDTGVSVGFATILFAVAWIAGFVMPGAPGGVGIRDGILAVGLGLVVGDGAGLAVALLHRSVTTVGDVGIFGVGCVVRRST</sequence>
<dbReference type="OrthoDB" id="2542372at2"/>
<feature type="transmembrane region" description="Helical" evidence="1">
    <location>
        <begin position="38"/>
        <end position="60"/>
    </location>
</feature>